<protein>
    <submittedName>
        <fullName evidence="4">Ubiquitin_4 domain-containing protein</fullName>
    </submittedName>
</protein>
<reference evidence="2 3" key="2">
    <citation type="submission" date="2018-10" db="EMBL/GenBank/DDBJ databases">
        <authorList>
            <consortium name="Pathogen Informatics"/>
        </authorList>
    </citation>
    <scope>NUCLEOTIDE SEQUENCE [LARGE SCALE GENOMIC DNA]</scope>
</reference>
<sequence>MDERLDEDAVFLANFHLFREDVDSKIEHLIEGDEFTVDTRPPDFPLNERHIDNLIALHHGQATRLVVNRADGERISVIVRNNGKVNDIFLAVADSINGKHKKQQKDYEALISRIDKHDKVAISKAFSRGPPPKFINWRRFWRTHCLASDEVLLKDRNVRIKDVPGLTNGTVLYFVRRNRKNEWLYKFFFHCFAVYSTWVVSASRMREHRRGQLWRLPLVGVPGTPIANIHDPKQTQKVKVTSV</sequence>
<evidence type="ECO:0000313" key="4">
    <source>
        <dbReference type="WBParaSite" id="MCOS_0000619001-mRNA-1"/>
    </source>
</evidence>
<keyword evidence="3" id="KW-1185">Reference proteome</keyword>
<dbReference type="Gene3D" id="3.10.20.90">
    <property type="entry name" value="Phosphatidylinositol 3-kinase Catalytic Subunit, Chain A, domain 1"/>
    <property type="match status" value="1"/>
</dbReference>
<dbReference type="Proteomes" id="UP000267029">
    <property type="component" value="Unassembled WGS sequence"/>
</dbReference>
<reference evidence="4" key="1">
    <citation type="submission" date="2017-02" db="UniProtKB">
        <authorList>
            <consortium name="WormBaseParasite"/>
        </authorList>
    </citation>
    <scope>IDENTIFICATION</scope>
</reference>
<accession>A0A0R3UG69</accession>
<gene>
    <name evidence="2" type="ORF">MCOS_LOCUS6191</name>
</gene>
<proteinExistence type="predicted"/>
<name>A0A0R3UG69_MESCO</name>
<dbReference type="Pfam" id="PF18036">
    <property type="entry name" value="Ubiquitin_4"/>
    <property type="match status" value="1"/>
</dbReference>
<organism evidence="4">
    <name type="scientific">Mesocestoides corti</name>
    <name type="common">Flatworm</name>
    <dbReference type="NCBI Taxonomy" id="53468"/>
    <lineage>
        <taxon>Eukaryota</taxon>
        <taxon>Metazoa</taxon>
        <taxon>Spiralia</taxon>
        <taxon>Lophotrochozoa</taxon>
        <taxon>Platyhelminthes</taxon>
        <taxon>Cestoda</taxon>
        <taxon>Eucestoda</taxon>
        <taxon>Cyclophyllidea</taxon>
        <taxon>Mesocestoididae</taxon>
        <taxon>Mesocestoides</taxon>
    </lineage>
</organism>
<dbReference type="EMBL" id="UXSR01005241">
    <property type="protein sequence ID" value="VDD80188.1"/>
    <property type="molecule type" value="Genomic_DNA"/>
</dbReference>
<dbReference type="WBParaSite" id="MCOS_0000619001-mRNA-1">
    <property type="protein sequence ID" value="MCOS_0000619001-mRNA-1"/>
    <property type="gene ID" value="MCOS_0000619001"/>
</dbReference>
<evidence type="ECO:0000313" key="2">
    <source>
        <dbReference type="EMBL" id="VDD80188.1"/>
    </source>
</evidence>
<evidence type="ECO:0000259" key="1">
    <source>
        <dbReference type="Pfam" id="PF18036"/>
    </source>
</evidence>
<dbReference type="OrthoDB" id="5834362at2759"/>
<feature type="domain" description="SNRNP25 ubiquitin-like" evidence="1">
    <location>
        <begin position="125"/>
        <end position="177"/>
    </location>
</feature>
<evidence type="ECO:0000313" key="3">
    <source>
        <dbReference type="Proteomes" id="UP000267029"/>
    </source>
</evidence>
<dbReference type="AlphaFoldDB" id="A0A0R3UG69"/>
<dbReference type="InterPro" id="IPR040610">
    <property type="entry name" value="SNRNP25_ubiquitin"/>
</dbReference>